<dbReference type="EMBL" id="NVAP01000087">
    <property type="protein sequence ID" value="PFQ36410.1"/>
    <property type="molecule type" value="Genomic_DNA"/>
</dbReference>
<gene>
    <name evidence="2" type="ORF">COK05_30080</name>
</gene>
<dbReference type="Pfam" id="PF14470">
    <property type="entry name" value="bPH_3"/>
    <property type="match status" value="1"/>
</dbReference>
<dbReference type="Proteomes" id="UP000224386">
    <property type="component" value="Unassembled WGS sequence"/>
</dbReference>
<accession>A0A2B2L267</accession>
<evidence type="ECO:0000313" key="2">
    <source>
        <dbReference type="EMBL" id="PFQ36410.1"/>
    </source>
</evidence>
<sequence length="160" mass="18636">MANPKYTKIDERFGIIEYPVTLDEMVDISKELPKTERKYYQIAFDALKKVMKFKEKIYAYDVAQPKLTKPGFFIIGENNLYLVSMEGGFFEGTETEIVKYKDIKGVDFDINNGLFGISLMNKGIIYLELKKMFVSKKRTIYNIPDYNVDGILRAIRNKLK</sequence>
<dbReference type="AlphaFoldDB" id="A0A2B2L267"/>
<evidence type="ECO:0000313" key="3">
    <source>
        <dbReference type="Proteomes" id="UP000224386"/>
    </source>
</evidence>
<proteinExistence type="predicted"/>
<feature type="domain" description="YokE-like PH" evidence="1">
    <location>
        <begin position="52"/>
        <end position="156"/>
    </location>
</feature>
<organism evidence="2 3">
    <name type="scientific">Bacillus cereus</name>
    <dbReference type="NCBI Taxonomy" id="1396"/>
    <lineage>
        <taxon>Bacteria</taxon>
        <taxon>Bacillati</taxon>
        <taxon>Bacillota</taxon>
        <taxon>Bacilli</taxon>
        <taxon>Bacillales</taxon>
        <taxon>Bacillaceae</taxon>
        <taxon>Bacillus</taxon>
        <taxon>Bacillus cereus group</taxon>
    </lineage>
</organism>
<evidence type="ECO:0000259" key="1">
    <source>
        <dbReference type="Pfam" id="PF14470"/>
    </source>
</evidence>
<dbReference type="InterPro" id="IPR039519">
    <property type="entry name" value="YokE-like_PH"/>
</dbReference>
<reference evidence="2 3" key="1">
    <citation type="submission" date="2017-09" db="EMBL/GenBank/DDBJ databases">
        <title>Large-scale bioinformatics analysis of Bacillus genomes uncovers conserved roles of natural products in bacterial physiology.</title>
        <authorList>
            <consortium name="Agbiome Team Llc"/>
            <person name="Bleich R.M."/>
            <person name="Grubbs K.J."/>
            <person name="Santa Maria K.C."/>
            <person name="Allen S.E."/>
            <person name="Farag S."/>
            <person name="Shank E.A."/>
            <person name="Bowers A."/>
        </authorList>
    </citation>
    <scope>NUCLEOTIDE SEQUENCE [LARGE SCALE GENOMIC DNA]</scope>
    <source>
        <strain evidence="2 3">AFS070861</strain>
    </source>
</reference>
<protein>
    <recommendedName>
        <fullName evidence="1">YokE-like PH domain-containing protein</fullName>
    </recommendedName>
</protein>
<comment type="caution">
    <text evidence="2">The sequence shown here is derived from an EMBL/GenBank/DDBJ whole genome shotgun (WGS) entry which is preliminary data.</text>
</comment>
<name>A0A2B2L267_BACCE</name>
<dbReference type="RefSeq" id="WP_098615434.1">
    <property type="nucleotide sequence ID" value="NZ_NVAP01000087.1"/>
</dbReference>